<organism evidence="1 2">
    <name type="scientific">Rhizobium mulingense</name>
    <dbReference type="NCBI Taxonomy" id="3031128"/>
    <lineage>
        <taxon>Bacteria</taxon>
        <taxon>Pseudomonadati</taxon>
        <taxon>Pseudomonadota</taxon>
        <taxon>Alphaproteobacteria</taxon>
        <taxon>Hyphomicrobiales</taxon>
        <taxon>Rhizobiaceae</taxon>
        <taxon>Rhizobium/Agrobacterium group</taxon>
        <taxon>Rhizobium</taxon>
    </lineage>
</organism>
<protein>
    <submittedName>
        <fullName evidence="1">PbsX family transcriptional regulator</fullName>
    </submittedName>
</protein>
<dbReference type="EMBL" id="JAYESG010000013">
    <property type="protein sequence ID" value="MEA3520055.1"/>
    <property type="molecule type" value="Genomic_DNA"/>
</dbReference>
<comment type="caution">
    <text evidence="1">The sequence shown here is derived from an EMBL/GenBank/DDBJ whole genome shotgun (WGS) entry which is preliminary data.</text>
</comment>
<proteinExistence type="predicted"/>
<sequence>MENSDALVVADECAIFVAQIRGASMTITAKIRRQGGATVFSIPPALLKMLGVEVGSELTLVVSNGALVATPTRAKKRYTLAELLDGADEMSELNKQAAAWNVSPPVGNEAS</sequence>
<dbReference type="Proteomes" id="UP001304050">
    <property type="component" value="Unassembled WGS sequence"/>
</dbReference>
<keyword evidence="2" id="KW-1185">Reference proteome</keyword>
<name>A0ACC6N3I9_9HYPH</name>
<evidence type="ECO:0000313" key="1">
    <source>
        <dbReference type="EMBL" id="MEA3520055.1"/>
    </source>
</evidence>
<gene>
    <name evidence="1" type="ORF">U8465_23625</name>
</gene>
<accession>A0ACC6N3I9</accession>
<reference evidence="1" key="1">
    <citation type="submission" date="2023-12" db="EMBL/GenBank/DDBJ databases">
        <title>Diversity of Rhizobium in root nodule of phaseolus vulgaris.</title>
        <authorList>
            <person name="Wang H."/>
        </authorList>
    </citation>
    <scope>NUCLEOTIDE SEQUENCE</scope>
    <source>
        <strain evidence="1">MJ31</strain>
    </source>
</reference>
<evidence type="ECO:0000313" key="2">
    <source>
        <dbReference type="Proteomes" id="UP001304050"/>
    </source>
</evidence>